<evidence type="ECO:0008006" key="21">
    <source>
        <dbReference type="Google" id="ProtNLM"/>
    </source>
</evidence>
<dbReference type="InterPro" id="IPR007266">
    <property type="entry name" value="Ero1"/>
</dbReference>
<organism evidence="20">
    <name type="scientific">Melampsora larici-populina (strain 98AG31 / pathotype 3-4-7)</name>
    <name type="common">Poplar leaf rust fungus</name>
    <dbReference type="NCBI Taxonomy" id="747676"/>
    <lineage>
        <taxon>Eukaryota</taxon>
        <taxon>Fungi</taxon>
        <taxon>Dikarya</taxon>
        <taxon>Basidiomycota</taxon>
        <taxon>Pucciniomycotina</taxon>
        <taxon>Pucciniomycetes</taxon>
        <taxon>Pucciniales</taxon>
        <taxon>Melampsoraceae</taxon>
        <taxon>Melampsora</taxon>
    </lineage>
</organism>
<keyword evidence="9 17" id="KW-0274">FAD</keyword>
<proteinExistence type="inferred from homology"/>
<dbReference type="GO" id="GO:0005789">
    <property type="term" value="C:endoplasmic reticulum membrane"/>
    <property type="evidence" value="ECO:0007669"/>
    <property type="project" value="UniProtKB-SubCell"/>
</dbReference>
<evidence type="ECO:0000313" key="19">
    <source>
        <dbReference type="EMBL" id="EGG10476.1"/>
    </source>
</evidence>
<evidence type="ECO:0000256" key="12">
    <source>
        <dbReference type="ARBA" id="ARBA00023136"/>
    </source>
</evidence>
<reference evidence="20" key="1">
    <citation type="journal article" date="2011" name="Proc. Natl. Acad. Sci. U.S.A.">
        <title>Obligate biotrophy features unraveled by the genomic analysis of rust fungi.</title>
        <authorList>
            <person name="Duplessis S."/>
            <person name="Cuomo C.A."/>
            <person name="Lin Y.-C."/>
            <person name="Aerts A."/>
            <person name="Tisserant E."/>
            <person name="Veneault-Fourrey C."/>
            <person name="Joly D.L."/>
            <person name="Hacquard S."/>
            <person name="Amselem J."/>
            <person name="Cantarel B.L."/>
            <person name="Chiu R."/>
            <person name="Coutinho P.M."/>
            <person name="Feau N."/>
            <person name="Field M."/>
            <person name="Frey P."/>
            <person name="Gelhaye E."/>
            <person name="Goldberg J."/>
            <person name="Grabherr M.G."/>
            <person name="Kodira C.D."/>
            <person name="Kohler A."/>
            <person name="Kuees U."/>
            <person name="Lindquist E.A."/>
            <person name="Lucas S.M."/>
            <person name="Mago R."/>
            <person name="Mauceli E."/>
            <person name="Morin E."/>
            <person name="Murat C."/>
            <person name="Pangilinan J.L."/>
            <person name="Park R."/>
            <person name="Pearson M."/>
            <person name="Quesneville H."/>
            <person name="Rouhier N."/>
            <person name="Sakthikumar S."/>
            <person name="Salamov A.A."/>
            <person name="Schmutz J."/>
            <person name="Selles B."/>
            <person name="Shapiro H."/>
            <person name="Tanguay P."/>
            <person name="Tuskan G.A."/>
            <person name="Henrissat B."/>
            <person name="Van de Peer Y."/>
            <person name="Rouze P."/>
            <person name="Ellis J.G."/>
            <person name="Dodds P.N."/>
            <person name="Schein J.E."/>
            <person name="Zhong S."/>
            <person name="Hamelin R.C."/>
            <person name="Grigoriev I.V."/>
            <person name="Szabo L.J."/>
            <person name="Martin F."/>
        </authorList>
    </citation>
    <scope>NUCLEOTIDE SEQUENCE [LARGE SCALE GENOMIC DNA]</scope>
    <source>
        <strain evidence="20">98AG31 / pathotype 3-4-7</strain>
    </source>
</reference>
<feature type="binding site" evidence="17">
    <location>
        <position position="198"/>
    </location>
    <ligand>
        <name>FAD</name>
        <dbReference type="ChEBI" id="CHEBI:57692"/>
    </ligand>
</feature>
<evidence type="ECO:0000256" key="16">
    <source>
        <dbReference type="PIRSR" id="PIRSR017205-1"/>
    </source>
</evidence>
<evidence type="ECO:0000256" key="1">
    <source>
        <dbReference type="ARBA" id="ARBA00001974"/>
    </source>
</evidence>
<protein>
    <recommendedName>
        <fullName evidence="21">Endoplasmic oxidoreductin-1</fullName>
    </recommendedName>
</protein>
<keyword evidence="8" id="KW-0256">Endoplasmic reticulum</keyword>
<dbReference type="VEuPathDB" id="FungiDB:MELLADRAFT_42127"/>
<comment type="similarity">
    <text evidence="3">Belongs to the EROs family.</text>
</comment>
<evidence type="ECO:0000256" key="10">
    <source>
        <dbReference type="ARBA" id="ARBA00022982"/>
    </source>
</evidence>
<evidence type="ECO:0000256" key="5">
    <source>
        <dbReference type="ARBA" id="ARBA00022448"/>
    </source>
</evidence>
<evidence type="ECO:0000256" key="2">
    <source>
        <dbReference type="ARBA" id="ARBA00004367"/>
    </source>
</evidence>
<sequence>MFNSSSQHSSSSSIYQNNRTTITLTFIFTIISTLSKSLTTASTLTTQSSTSSLIHPPSTLCSQPKGLIEDANCAFETIDEVNRRLHSQLNQAVQLPIFRYHKVDLYRQCPFWSEDGACGNIACAVDELDQKDIPKYWRSKELSGLKTTESNDLPPNLEQKPCNTQSNDQNFCVLDDNQIEPSSQSVYVDLLSNPERFTGYAGKSASRIWQSIYEENCFDLIPKSKPSTSHEFNSFSNPGIKDSSLTSPKSIPANVNGRLTFERYGDQTCLEKRVYYKLLSGLHASISIHICDEYLDPLSGKWIPNLQCYLQRVGSHPERIENLYFTYTLMLRALSKSSEYLRSERVELCTDDEESDARTKRVLEELISTSKDYPGTFDEHSMFMNSENKKSLKEEFKMHFRNVSRIMDCVGCDKCRLWGKLQVMGLGTGLKLLFEYEEGDQLFNNFHLTRPELISFINTLHRLSESLVAVSKFRKIWERRQL</sequence>
<evidence type="ECO:0000256" key="6">
    <source>
        <dbReference type="ARBA" id="ARBA00022630"/>
    </source>
</evidence>
<dbReference type="Proteomes" id="UP000001072">
    <property type="component" value="Unassembled WGS sequence"/>
</dbReference>
<evidence type="ECO:0000256" key="7">
    <source>
        <dbReference type="ARBA" id="ARBA00022729"/>
    </source>
</evidence>
<evidence type="ECO:0000256" key="9">
    <source>
        <dbReference type="ARBA" id="ARBA00022827"/>
    </source>
</evidence>
<evidence type="ECO:0000256" key="4">
    <source>
        <dbReference type="ARBA" id="ARBA00011802"/>
    </source>
</evidence>
<evidence type="ECO:0000256" key="14">
    <source>
        <dbReference type="ARBA" id="ARBA00023180"/>
    </source>
</evidence>
<name>F4RAG5_MELLP</name>
<dbReference type="eggNOG" id="KOG2608">
    <property type="taxonomic scope" value="Eukaryota"/>
</dbReference>
<evidence type="ECO:0000256" key="11">
    <source>
        <dbReference type="ARBA" id="ARBA00023002"/>
    </source>
</evidence>
<keyword evidence="15" id="KW-0676">Redox-active center</keyword>
<comment type="subunit">
    <text evidence="4">May function both as a monomer and a homodimer.</text>
</comment>
<dbReference type="SUPFAM" id="SSF110019">
    <property type="entry name" value="ERO1-like"/>
    <property type="match status" value="1"/>
</dbReference>
<dbReference type="KEGG" id="mlr:MELLADRAFT_42127"/>
<keyword evidence="12" id="KW-0472">Membrane</keyword>
<feature type="binding site" evidence="17">
    <location>
        <position position="312"/>
    </location>
    <ligand>
        <name>FAD</name>
        <dbReference type="ChEBI" id="CHEBI:57692"/>
    </ligand>
</feature>
<feature type="binding site" evidence="17">
    <location>
        <position position="196"/>
    </location>
    <ligand>
        <name>FAD</name>
        <dbReference type="ChEBI" id="CHEBI:57692"/>
    </ligand>
</feature>
<evidence type="ECO:0000256" key="15">
    <source>
        <dbReference type="ARBA" id="ARBA00023284"/>
    </source>
</evidence>
<feature type="non-terminal residue" evidence="19">
    <location>
        <position position="482"/>
    </location>
</feature>
<feature type="active site" description="Nucleophile" evidence="16">
    <location>
        <position position="412"/>
    </location>
</feature>
<dbReference type="PIRSF" id="PIRSF017205">
    <property type="entry name" value="ERO1"/>
    <property type="match status" value="1"/>
</dbReference>
<keyword evidence="14" id="KW-0325">Glycoprotein</keyword>
<dbReference type="PANTHER" id="PTHR12613">
    <property type="entry name" value="ERO1-RELATED"/>
    <property type="match status" value="1"/>
</dbReference>
<dbReference type="InterPro" id="IPR037192">
    <property type="entry name" value="ERO1-like_sf"/>
</dbReference>
<dbReference type="InParanoid" id="F4RAG5"/>
<dbReference type="FunCoup" id="F4RAG5">
    <property type="interactions" value="88"/>
</dbReference>
<feature type="binding site" evidence="17">
    <location>
        <position position="209"/>
    </location>
    <ligand>
        <name>FAD</name>
        <dbReference type="ChEBI" id="CHEBI:57692"/>
    </ligand>
</feature>
<evidence type="ECO:0000256" key="17">
    <source>
        <dbReference type="PIRSR" id="PIRSR017205-2"/>
    </source>
</evidence>
<dbReference type="STRING" id="747676.F4RAG5"/>
<comment type="subcellular location">
    <subcellularLocation>
        <location evidence="2">Endoplasmic reticulum membrane</location>
        <topology evidence="2">Peripheral membrane protein</topology>
        <orientation evidence="2">Lumenal side</orientation>
    </subcellularLocation>
</comment>
<dbReference type="RefSeq" id="XP_007405946.1">
    <property type="nucleotide sequence ID" value="XM_007405884.1"/>
</dbReference>
<evidence type="ECO:0000256" key="13">
    <source>
        <dbReference type="ARBA" id="ARBA00023157"/>
    </source>
</evidence>
<dbReference type="GO" id="GO:0034975">
    <property type="term" value="P:protein folding in endoplasmic reticulum"/>
    <property type="evidence" value="ECO:0007669"/>
    <property type="project" value="InterPro"/>
</dbReference>
<dbReference type="AlphaFoldDB" id="F4RAG5"/>
<keyword evidence="11" id="KW-0560">Oxidoreductase</keyword>
<keyword evidence="5" id="KW-0813">Transport</keyword>
<dbReference type="GO" id="GO:0071949">
    <property type="term" value="F:FAD binding"/>
    <property type="evidence" value="ECO:0007669"/>
    <property type="project" value="InterPro"/>
</dbReference>
<dbReference type="EMBL" id="GL883094">
    <property type="protein sequence ID" value="EGG10476.1"/>
    <property type="molecule type" value="Genomic_DNA"/>
</dbReference>
<dbReference type="GO" id="GO:0016972">
    <property type="term" value="F:thiol oxidase activity"/>
    <property type="evidence" value="ECO:0007669"/>
    <property type="project" value="InterPro"/>
</dbReference>
<keyword evidence="13 18" id="KW-1015">Disulfide bond</keyword>
<feature type="disulfide bond" description="Redox-active" evidence="18">
    <location>
        <begin position="412"/>
        <end position="415"/>
    </location>
</feature>
<gene>
    <name evidence="19" type="ORF">MELLADRAFT_42127</name>
</gene>
<dbReference type="PANTHER" id="PTHR12613:SF0">
    <property type="entry name" value="ERO1-LIKE PROTEIN"/>
    <property type="match status" value="1"/>
</dbReference>
<dbReference type="GO" id="GO:0015035">
    <property type="term" value="F:protein-disulfide reductase activity"/>
    <property type="evidence" value="ECO:0007669"/>
    <property type="project" value="InterPro"/>
</dbReference>
<dbReference type="GeneID" id="18928032"/>
<feature type="binding site" evidence="17">
    <location>
        <position position="283"/>
    </location>
    <ligand>
        <name>FAD</name>
        <dbReference type="ChEBI" id="CHEBI:57692"/>
    </ligand>
</feature>
<comment type="cofactor">
    <cofactor evidence="1 17">
        <name>FAD</name>
        <dbReference type="ChEBI" id="CHEBI:57692"/>
    </cofactor>
</comment>
<feature type="active site" evidence="16">
    <location>
        <position position="415"/>
    </location>
</feature>
<dbReference type="OrthoDB" id="269384at2759"/>
<dbReference type="HOGENOM" id="CLU_023061_1_1_1"/>
<evidence type="ECO:0000256" key="8">
    <source>
        <dbReference type="ARBA" id="ARBA00022824"/>
    </source>
</evidence>
<evidence type="ECO:0000313" key="20">
    <source>
        <dbReference type="Proteomes" id="UP000001072"/>
    </source>
</evidence>
<keyword evidence="7" id="KW-0732">Signal</keyword>
<keyword evidence="10" id="KW-0249">Electron transport</keyword>
<accession>F4RAG5</accession>
<evidence type="ECO:0000256" key="18">
    <source>
        <dbReference type="PIRSR" id="PIRSR017205-3"/>
    </source>
</evidence>
<dbReference type="Pfam" id="PF04137">
    <property type="entry name" value="ERO1"/>
    <property type="match status" value="1"/>
</dbReference>
<feature type="binding site" evidence="17">
    <location>
        <position position="280"/>
    </location>
    <ligand>
        <name>FAD</name>
        <dbReference type="ChEBI" id="CHEBI:57692"/>
    </ligand>
</feature>
<evidence type="ECO:0000256" key="3">
    <source>
        <dbReference type="ARBA" id="ARBA00008277"/>
    </source>
</evidence>
<feature type="disulfide bond" description="Redox-active" evidence="18">
    <location>
        <begin position="118"/>
        <end position="123"/>
    </location>
</feature>
<keyword evidence="6" id="KW-0285">Flavoprotein</keyword>
<keyword evidence="20" id="KW-1185">Reference proteome</keyword>